<feature type="chain" id="PRO_5004725920" description="Cytochrome P450" evidence="8">
    <location>
        <begin position="17"/>
        <end position="343"/>
    </location>
</feature>
<sequence>MSFFLAFVFLFPLSLFIFKKLSPSNRTLPPGPTDLPIIGNFHQLENFLHKSLHNLSLEHGPMMLLHFGVVPVVVFSSREAARTHDLETCGRPKLVTTKLFSYNFKDIGFAQHGEDWREMKKLVGLELFSPKKQKVFKYIREEESDFLVKKLTNSSQTETLVDLGKVLFSFTAGIIFRLAFGHNFRECSFIDMERVEEMVIESETNVGTLAITDFFPTALGWLIDRISGKHSRLNKGFEKLNNLFQHVIDDHLKNAKPEDQSDLVSAMLDIINKPTKSGSFNITHDHLKGVMSFIAFFVLDSPHYFNWSLPDGMTIADIDMDEIGALNIAKKVPLELVPTRHHL</sequence>
<dbReference type="GO" id="GO:0020037">
    <property type="term" value="F:heme binding"/>
    <property type="evidence" value="ECO:0007669"/>
    <property type="project" value="InterPro"/>
</dbReference>
<organism evidence="9 10">
    <name type="scientific">Eutrema salsugineum</name>
    <name type="common">Saltwater cress</name>
    <name type="synonym">Sisymbrium salsugineum</name>
    <dbReference type="NCBI Taxonomy" id="72664"/>
    <lineage>
        <taxon>Eukaryota</taxon>
        <taxon>Viridiplantae</taxon>
        <taxon>Streptophyta</taxon>
        <taxon>Embryophyta</taxon>
        <taxon>Tracheophyta</taxon>
        <taxon>Spermatophyta</taxon>
        <taxon>Magnoliopsida</taxon>
        <taxon>eudicotyledons</taxon>
        <taxon>Gunneridae</taxon>
        <taxon>Pentapetalae</taxon>
        <taxon>rosids</taxon>
        <taxon>malvids</taxon>
        <taxon>Brassicales</taxon>
        <taxon>Brassicaceae</taxon>
        <taxon>Eutremeae</taxon>
        <taxon>Eutrema</taxon>
    </lineage>
</organism>
<dbReference type="KEGG" id="eus:EUTSA_v10010512mg"/>
<evidence type="ECO:0000313" key="10">
    <source>
        <dbReference type="Proteomes" id="UP000030689"/>
    </source>
</evidence>
<dbReference type="GO" id="GO:0005506">
    <property type="term" value="F:iron ion binding"/>
    <property type="evidence" value="ECO:0007669"/>
    <property type="project" value="InterPro"/>
</dbReference>
<gene>
    <name evidence="9" type="ORF">EUTSA_v10010512mg</name>
</gene>
<dbReference type="GO" id="GO:0004497">
    <property type="term" value="F:monooxygenase activity"/>
    <property type="evidence" value="ECO:0007669"/>
    <property type="project" value="UniProtKB-KW"/>
</dbReference>
<dbReference type="SUPFAM" id="SSF48264">
    <property type="entry name" value="Cytochrome P450"/>
    <property type="match status" value="1"/>
</dbReference>
<proteinExistence type="inferred from homology"/>
<dbReference type="Pfam" id="PF00067">
    <property type="entry name" value="p450"/>
    <property type="match status" value="1"/>
</dbReference>
<comment type="cofactor">
    <cofactor evidence="1">
        <name>heme</name>
        <dbReference type="ChEBI" id="CHEBI:30413"/>
    </cofactor>
</comment>
<evidence type="ECO:0000256" key="2">
    <source>
        <dbReference type="ARBA" id="ARBA00010617"/>
    </source>
</evidence>
<evidence type="ECO:0000256" key="3">
    <source>
        <dbReference type="ARBA" id="ARBA00022617"/>
    </source>
</evidence>
<dbReference type="Gene3D" id="1.10.630.10">
    <property type="entry name" value="Cytochrome P450"/>
    <property type="match status" value="1"/>
</dbReference>
<dbReference type="InterPro" id="IPR036396">
    <property type="entry name" value="Cyt_P450_sf"/>
</dbReference>
<keyword evidence="7" id="KW-0503">Monooxygenase</keyword>
<dbReference type="PANTHER" id="PTHR47955">
    <property type="entry name" value="CYTOCHROME P450 FAMILY 71 PROTEIN"/>
    <property type="match status" value="1"/>
</dbReference>
<reference evidence="9 10" key="1">
    <citation type="journal article" date="2013" name="Front. Plant Sci.">
        <title>The Reference Genome of the Halophytic Plant Eutrema salsugineum.</title>
        <authorList>
            <person name="Yang R."/>
            <person name="Jarvis D.E."/>
            <person name="Chen H."/>
            <person name="Beilstein M.A."/>
            <person name="Grimwood J."/>
            <person name="Jenkins J."/>
            <person name="Shu S."/>
            <person name="Prochnik S."/>
            <person name="Xin M."/>
            <person name="Ma C."/>
            <person name="Schmutz J."/>
            <person name="Wing R.A."/>
            <person name="Mitchell-Olds T."/>
            <person name="Schumaker K.S."/>
            <person name="Wang X."/>
        </authorList>
    </citation>
    <scope>NUCLEOTIDE SEQUENCE [LARGE SCALE GENOMIC DNA]</scope>
</reference>
<keyword evidence="6" id="KW-0408">Iron</keyword>
<keyword evidence="3" id="KW-0349">Heme</keyword>
<accession>V4NGA1</accession>
<keyword evidence="8" id="KW-0732">Signal</keyword>
<keyword evidence="10" id="KW-1185">Reference proteome</keyword>
<evidence type="ECO:0000256" key="8">
    <source>
        <dbReference type="SAM" id="SignalP"/>
    </source>
</evidence>
<keyword evidence="4" id="KW-0479">Metal-binding</keyword>
<keyword evidence="5" id="KW-0560">Oxidoreductase</keyword>
<dbReference type="GO" id="GO:0016705">
    <property type="term" value="F:oxidoreductase activity, acting on paired donors, with incorporation or reduction of molecular oxygen"/>
    <property type="evidence" value="ECO:0007669"/>
    <property type="project" value="InterPro"/>
</dbReference>
<feature type="signal peptide" evidence="8">
    <location>
        <begin position="1"/>
        <end position="16"/>
    </location>
</feature>
<dbReference type="Gramene" id="ESQ45161">
    <property type="protein sequence ID" value="ESQ45161"/>
    <property type="gene ID" value="EUTSA_v10010512mg"/>
</dbReference>
<evidence type="ECO:0000256" key="7">
    <source>
        <dbReference type="ARBA" id="ARBA00023033"/>
    </source>
</evidence>
<dbReference type="Proteomes" id="UP000030689">
    <property type="component" value="Unassembled WGS sequence"/>
</dbReference>
<dbReference type="OMA" id="FRECSFI"/>
<evidence type="ECO:0008006" key="11">
    <source>
        <dbReference type="Google" id="ProtNLM"/>
    </source>
</evidence>
<evidence type="ECO:0000313" key="9">
    <source>
        <dbReference type="EMBL" id="ESQ45161.1"/>
    </source>
</evidence>
<evidence type="ECO:0000256" key="4">
    <source>
        <dbReference type="ARBA" id="ARBA00022723"/>
    </source>
</evidence>
<dbReference type="InterPro" id="IPR001128">
    <property type="entry name" value="Cyt_P450"/>
</dbReference>
<evidence type="ECO:0000256" key="1">
    <source>
        <dbReference type="ARBA" id="ARBA00001971"/>
    </source>
</evidence>
<comment type="similarity">
    <text evidence="2">Belongs to the cytochrome P450 family.</text>
</comment>
<protein>
    <recommendedName>
        <fullName evidence="11">Cytochrome P450</fullName>
    </recommendedName>
</protein>
<evidence type="ECO:0000256" key="5">
    <source>
        <dbReference type="ARBA" id="ARBA00023002"/>
    </source>
</evidence>
<dbReference type="PANTHER" id="PTHR47955:SF19">
    <property type="entry name" value="CYTOCHROME P450 71A9-LIKE ISOFORM X1"/>
    <property type="match status" value="1"/>
</dbReference>
<dbReference type="AlphaFoldDB" id="V4NGA1"/>
<evidence type="ECO:0000256" key="6">
    <source>
        <dbReference type="ARBA" id="ARBA00023004"/>
    </source>
</evidence>
<name>V4NGA1_EUTSA</name>
<dbReference type="eggNOG" id="KOG0156">
    <property type="taxonomic scope" value="Eukaryota"/>
</dbReference>
<dbReference type="EMBL" id="KI517435">
    <property type="protein sequence ID" value="ESQ45161.1"/>
    <property type="molecule type" value="Genomic_DNA"/>
</dbReference>